<evidence type="ECO:0000313" key="1">
    <source>
        <dbReference type="EMBL" id="CRY93758.1"/>
    </source>
</evidence>
<geneLocation type="plasmid" evidence="1">
    <name>pRGRH0061</name>
</geneLocation>
<reference evidence="1" key="1">
    <citation type="submission" date="2015-06" db="EMBL/GenBank/DDBJ databases">
        <authorList>
            <person name="Joergensen T."/>
        </authorList>
    </citation>
    <scope>NUCLEOTIDE SEQUENCE</scope>
    <source>
        <plasmid evidence="1">pRGRH0061</plasmid>
    </source>
</reference>
<accession>A0A0H5PVZ1</accession>
<proteinExistence type="predicted"/>
<organism evidence="1">
    <name type="scientific">uncultured prokaryote</name>
    <dbReference type="NCBI Taxonomy" id="198431"/>
    <lineage>
        <taxon>unclassified sequences</taxon>
        <taxon>environmental samples</taxon>
    </lineage>
</organism>
<reference evidence="1" key="2">
    <citation type="submission" date="2015-07" db="EMBL/GenBank/DDBJ databases">
        <title>Plasmids, circular viruses and viroids from rat gut.</title>
        <authorList>
            <person name="Jorgensen T.J."/>
            <person name="Hansen M.A."/>
            <person name="Xu Z."/>
            <person name="Tabak M.A."/>
            <person name="Sorensen S.J."/>
            <person name="Hansen L.H."/>
        </authorList>
    </citation>
    <scope>NUCLEOTIDE SEQUENCE</scope>
    <source>
        <plasmid evidence="1">pRGRH0061</plasmid>
    </source>
</reference>
<name>A0A0H5PVZ1_9ZZZZ</name>
<protein>
    <submittedName>
        <fullName evidence="1">Uncharacterized protein</fullName>
    </submittedName>
</protein>
<sequence>MWYKLDRAPPAGRAVNCPLFAGNHQRARADWTPIRIEQMTDENVLILLNDGIGAVLTAYEAVETVS</sequence>
<keyword evidence="1" id="KW-0614">Plasmid</keyword>
<dbReference type="EMBL" id="LN852752">
    <property type="protein sequence ID" value="CRY93758.1"/>
    <property type="molecule type" value="Genomic_DNA"/>
</dbReference>
<dbReference type="AlphaFoldDB" id="A0A0H5PVZ1"/>